<dbReference type="PROSITE" id="PS50004">
    <property type="entry name" value="C2"/>
    <property type="match status" value="1"/>
</dbReference>
<sequence length="874" mass="101213">MNEVPQLYIQIIRVHVQEPTLVYPNVFVTVKFQRHKLKTTPKQTLEPKWNESFLFFVKNNNSVIILKLWNRLNSKKEIRLGKVNIPLNSLTNEEPVEKSFDFLPLKKKNKDTPIGRIYVKLHYTYSKVRLYDTQREIQWRKSLPELIDLICGNNFEILNALTDVIQSGDIDKLTETLITILYPFGKAVSFIKNAIEREIANTSSPHQLFRTNSISTKAMSTLCMIICKDYLSKTLKIPIQEVLKIDKIFELDPVLIKPNDSIDENFRLIKTYISRFISSIVSSKKNMPLEIIDIASFLRQSVRKKFPENEMISVAGFIFLRLLSPAIINPQAYEVINDPPNQISRKNLIWIAKIIQIIANRTGFSVKDFLLLPLQEFHDLKLPLIEEFQKQVSLPLQKEYKPTLEKDPETILFSDIVNLINFLNQNLYKIETVLSPPETEDPNKTGEKGSSLFSFLSETDKVTQFAIVLNEFGIPPERAFHKFHTISNEVIQKRKAMKITEAKPGRLSSEETKDEELIGLLNNESVFSSEPRDPETVSEILAETLRELFYNTMSTKTELVINSKPNTNVVSKKSNANSGKGLFVYPFWNWIDLQKNSKYLEFTQVGIGELKLIDPQKIPNINRLGFWLNIYNILFVHSCVENQGPPQSAYQLKRFMSENKYKIGNCVYSLDDIFQGVLHGNHKNFSTNRYFKKKTDPLTGPAFYVFHRDSTEKELFRSAQFLIENYGQIKDTTQDPSVSLPTFFKYHRSDFGKKEEELIDFILSVLEITESSLYLKLKNLTHSLLNYEIKYKDIVFIQGKTELFDEKNQKLFQKIPLVHTQKLSQLIFSEKENIGNQNKNNNGNQNKNNNGNQNNNNNNGNQNESLQNENLIEK</sequence>
<evidence type="ECO:0000259" key="3">
    <source>
        <dbReference type="PROSITE" id="PS50004"/>
    </source>
</evidence>
<dbReference type="Gene3D" id="1.10.506.10">
    <property type="entry name" value="GTPase Activation - p120gap, domain 1"/>
    <property type="match status" value="2"/>
</dbReference>
<dbReference type="Proteomes" id="UP001149090">
    <property type="component" value="Unassembled WGS sequence"/>
</dbReference>
<comment type="caution">
    <text evidence="5">The sequence shown here is derived from an EMBL/GenBank/DDBJ whole genome shotgun (WGS) entry which is preliminary data.</text>
</comment>
<proteinExistence type="predicted"/>
<dbReference type="Pfam" id="PF04784">
    <property type="entry name" value="DUF547"/>
    <property type="match status" value="1"/>
</dbReference>
<dbReference type="PANTHER" id="PTHR10194">
    <property type="entry name" value="RAS GTPASE-ACTIVATING PROTEINS"/>
    <property type="match status" value="1"/>
</dbReference>
<evidence type="ECO:0000259" key="4">
    <source>
        <dbReference type="PROSITE" id="PS50018"/>
    </source>
</evidence>
<dbReference type="GO" id="GO:0005096">
    <property type="term" value="F:GTPase activator activity"/>
    <property type="evidence" value="ECO:0007669"/>
    <property type="project" value="UniProtKB-KW"/>
</dbReference>
<dbReference type="SUPFAM" id="SSF49562">
    <property type="entry name" value="C2 domain (Calcium/lipid-binding domain, CaLB)"/>
    <property type="match status" value="1"/>
</dbReference>
<keyword evidence="1" id="KW-0343">GTPase activation</keyword>
<protein>
    <submittedName>
        <fullName evidence="5">Ras gtpase-activating protein</fullName>
    </submittedName>
</protein>
<evidence type="ECO:0000256" key="2">
    <source>
        <dbReference type="SAM" id="MobiDB-lite"/>
    </source>
</evidence>
<dbReference type="InterPro" id="IPR023152">
    <property type="entry name" value="RasGAP_CS"/>
</dbReference>
<accession>A0A9Q0LAK7</accession>
<dbReference type="Pfam" id="PF00168">
    <property type="entry name" value="C2"/>
    <property type="match status" value="1"/>
</dbReference>
<evidence type="ECO:0000313" key="6">
    <source>
        <dbReference type="Proteomes" id="UP001149090"/>
    </source>
</evidence>
<dbReference type="AlphaFoldDB" id="A0A9Q0LAK7"/>
<feature type="domain" description="C2" evidence="3">
    <location>
        <begin position="1"/>
        <end position="100"/>
    </location>
</feature>
<dbReference type="InterPro" id="IPR008936">
    <property type="entry name" value="Rho_GTPase_activation_prot"/>
</dbReference>
<dbReference type="SUPFAM" id="SSF48350">
    <property type="entry name" value="GTPase activation domain, GAP"/>
    <property type="match status" value="1"/>
</dbReference>
<name>A0A9Q0LAK7_ANAIG</name>
<dbReference type="Gene3D" id="2.60.40.150">
    <property type="entry name" value="C2 domain"/>
    <property type="match status" value="1"/>
</dbReference>
<dbReference type="InterPro" id="IPR039360">
    <property type="entry name" value="Ras_GTPase"/>
</dbReference>
<feature type="compositionally biased region" description="Polar residues" evidence="2">
    <location>
        <begin position="864"/>
        <end position="874"/>
    </location>
</feature>
<dbReference type="SMART" id="SM00323">
    <property type="entry name" value="RasGAP"/>
    <property type="match status" value="1"/>
</dbReference>
<feature type="compositionally biased region" description="Low complexity" evidence="2">
    <location>
        <begin position="835"/>
        <end position="863"/>
    </location>
</feature>
<dbReference type="PANTHER" id="PTHR10194:SF60">
    <property type="entry name" value="RAS GTPASE-ACTIVATING PROTEIN RASKOL"/>
    <property type="match status" value="1"/>
</dbReference>
<organism evidence="5 6">
    <name type="scientific">Anaeramoeba ignava</name>
    <name type="common">Anaerobic marine amoeba</name>
    <dbReference type="NCBI Taxonomy" id="1746090"/>
    <lineage>
        <taxon>Eukaryota</taxon>
        <taxon>Metamonada</taxon>
        <taxon>Anaeramoebidae</taxon>
        <taxon>Anaeramoeba</taxon>
    </lineage>
</organism>
<dbReference type="InterPro" id="IPR035892">
    <property type="entry name" value="C2_domain_sf"/>
</dbReference>
<dbReference type="OrthoDB" id="775356at2759"/>
<dbReference type="EMBL" id="JAPDFW010000107">
    <property type="protein sequence ID" value="KAJ5069183.1"/>
    <property type="molecule type" value="Genomic_DNA"/>
</dbReference>
<dbReference type="PROSITE" id="PS00509">
    <property type="entry name" value="RAS_GTPASE_ACTIV_1"/>
    <property type="match status" value="1"/>
</dbReference>
<feature type="domain" description="Ras-GAP" evidence="4">
    <location>
        <begin position="169"/>
        <end position="360"/>
    </location>
</feature>
<evidence type="ECO:0000313" key="5">
    <source>
        <dbReference type="EMBL" id="KAJ5069183.1"/>
    </source>
</evidence>
<dbReference type="InterPro" id="IPR006869">
    <property type="entry name" value="DUF547"/>
</dbReference>
<dbReference type="InterPro" id="IPR001936">
    <property type="entry name" value="RasGAP_dom"/>
</dbReference>
<reference evidence="5" key="1">
    <citation type="submission" date="2022-10" db="EMBL/GenBank/DDBJ databases">
        <title>Novel sulphate-reducing endosymbionts in the free-living metamonad Anaeramoeba.</title>
        <authorList>
            <person name="Jerlstrom-Hultqvist J."/>
            <person name="Cepicka I."/>
            <person name="Gallot-Lavallee L."/>
            <person name="Salas-Leiva D."/>
            <person name="Curtis B.A."/>
            <person name="Zahonova K."/>
            <person name="Pipaliya S."/>
            <person name="Dacks J."/>
            <person name="Roger A.J."/>
        </authorList>
    </citation>
    <scope>NUCLEOTIDE SEQUENCE</scope>
    <source>
        <strain evidence="5">BMAN</strain>
    </source>
</reference>
<gene>
    <name evidence="5" type="ORF">M0811_11801</name>
</gene>
<evidence type="ECO:0000256" key="1">
    <source>
        <dbReference type="ARBA" id="ARBA00022468"/>
    </source>
</evidence>
<dbReference type="InterPro" id="IPR000008">
    <property type="entry name" value="C2_dom"/>
</dbReference>
<dbReference type="Pfam" id="PF00616">
    <property type="entry name" value="RasGAP"/>
    <property type="match status" value="2"/>
</dbReference>
<feature type="region of interest" description="Disordered" evidence="2">
    <location>
        <begin position="834"/>
        <end position="874"/>
    </location>
</feature>
<keyword evidence="6" id="KW-1185">Reference proteome</keyword>
<dbReference type="PROSITE" id="PS50018">
    <property type="entry name" value="RAS_GTPASE_ACTIV_2"/>
    <property type="match status" value="1"/>
</dbReference>
<dbReference type="SMART" id="SM00239">
    <property type="entry name" value="C2"/>
    <property type="match status" value="1"/>
</dbReference>